<evidence type="ECO:0000313" key="13">
    <source>
        <dbReference type="Proteomes" id="UP000198838"/>
    </source>
</evidence>
<dbReference type="Pfam" id="PF00072">
    <property type="entry name" value="Response_reg"/>
    <property type="match status" value="1"/>
</dbReference>
<evidence type="ECO:0000256" key="7">
    <source>
        <dbReference type="ARBA" id="ARBA00023012"/>
    </source>
</evidence>
<dbReference type="PRINTS" id="PR00344">
    <property type="entry name" value="BCTRLSENSOR"/>
</dbReference>
<dbReference type="Gene3D" id="3.40.50.2300">
    <property type="match status" value="1"/>
</dbReference>
<dbReference type="CDD" id="cd00082">
    <property type="entry name" value="HisKA"/>
    <property type="match status" value="1"/>
</dbReference>
<feature type="domain" description="Histidine kinase" evidence="10">
    <location>
        <begin position="426"/>
        <end position="648"/>
    </location>
</feature>
<evidence type="ECO:0000256" key="6">
    <source>
        <dbReference type="ARBA" id="ARBA00022777"/>
    </source>
</evidence>
<dbReference type="InterPro" id="IPR005467">
    <property type="entry name" value="His_kinase_dom"/>
</dbReference>
<dbReference type="CDD" id="cd17546">
    <property type="entry name" value="REC_hyHK_CKI1_RcsC-like"/>
    <property type="match status" value="1"/>
</dbReference>
<dbReference type="RefSeq" id="WP_092872434.1">
    <property type="nucleotide sequence ID" value="NZ_FOJY01000010.1"/>
</dbReference>
<proteinExistence type="predicted"/>
<dbReference type="STRING" id="1120918.SAMN05216249_11026"/>
<dbReference type="SUPFAM" id="SSF52172">
    <property type="entry name" value="CheY-like"/>
    <property type="match status" value="1"/>
</dbReference>
<protein>
    <recommendedName>
        <fullName evidence="3">Stage 0 sporulation protein A homolog</fullName>
        <ecNumber evidence="2">2.7.13.3</ecNumber>
    </recommendedName>
</protein>
<dbReference type="AlphaFoldDB" id="A0A1I0YKF6"/>
<gene>
    <name evidence="12" type="ORF">SAMN05216249_11026</name>
</gene>
<evidence type="ECO:0000313" key="12">
    <source>
        <dbReference type="EMBL" id="SFB12798.1"/>
    </source>
</evidence>
<dbReference type="SMART" id="SM00387">
    <property type="entry name" value="HATPase_c"/>
    <property type="match status" value="1"/>
</dbReference>
<dbReference type="InterPro" id="IPR036890">
    <property type="entry name" value="HATPase_C_sf"/>
</dbReference>
<dbReference type="PROSITE" id="PS50109">
    <property type="entry name" value="HIS_KIN"/>
    <property type="match status" value="1"/>
</dbReference>
<dbReference type="PANTHER" id="PTHR43047">
    <property type="entry name" value="TWO-COMPONENT HISTIDINE PROTEIN KINASE"/>
    <property type="match status" value="1"/>
</dbReference>
<dbReference type="InterPro" id="IPR003661">
    <property type="entry name" value="HisK_dim/P_dom"/>
</dbReference>
<dbReference type="GO" id="GO:0009927">
    <property type="term" value="F:histidine phosphotransfer kinase activity"/>
    <property type="evidence" value="ECO:0007669"/>
    <property type="project" value="TreeGrafter"/>
</dbReference>
<sequence>MMKTLLRNQEIKGKFFELIAEKSGIVTWRYDPHYFTIYIDDFDYCSANEVLHMGKIIEDVPYSILDYIDKDSREAFLELYDDIFEGKEMTSRVLWLNKELVGERICKRVTYYTVLDMDGNPSMSYGFSVNITSEIKKNFKLNNILTSMDINPSSMLKYCLNLTKNECEEGHFSNKYLEDNIKTTSVTEFLESIRNMIYYKDETEVAKRVLCEEYLLRKFESGQTEVLFNFHIENANKMIRWVTIFINLQRKVFNDEVSAYIYIEDTNDKKITDNILKHISNEAFDYVAILDCVSSTLEYKIKSKDFEEVVKEDVLQGEDINKCLEYFEPVSEDAIRVKKEISVEKVTEHLNKFGKYLFTFTIIKDGQLFKKQIQYSYLDKKRNILLIIGSDITSAFIEEKKHEEELKNALSQAKKATQMKTDFISNVSHDMRTPLNGIIGYTQLALEEENPDVLKDYIVKIKRSGENLLRLINDTLDFSKIERGTEDFKPVDADLKEVLDGIINTIMPQMESKNIEFVFEHNEKFEENCVILDVLRFEKIILNVLSNSVKFTEDGGKIIFRFFYEKERDMLKSHIEIIDNGVGISKEFLPNIFEPYTQERTGKTATIGGSGLGLSIVKKLVQLQKGSIKVESKLEKGTKFTIEYPMKISSKTIEAHKESKVDNRVKILFGKRILLCEDNPINAEIATIMLKKNGMHVTSANNGKEGVEILENSKEGYYDLVLMDLRMPVMNGFEATKAIRYFKRKDIKNIPIIAMTADAYDKDVEKCIKAGMNDHLGKPIDINKLLEKLKKHL</sequence>
<dbReference type="Pfam" id="PF00512">
    <property type="entry name" value="HisKA"/>
    <property type="match status" value="1"/>
</dbReference>
<dbReference type="SMART" id="SM00388">
    <property type="entry name" value="HisKA"/>
    <property type="match status" value="1"/>
</dbReference>
<evidence type="ECO:0000256" key="9">
    <source>
        <dbReference type="PROSITE-ProRule" id="PRU00169"/>
    </source>
</evidence>
<dbReference type="EC" id="2.7.13.3" evidence="2"/>
<dbReference type="EMBL" id="FOJY01000010">
    <property type="protein sequence ID" value="SFB12798.1"/>
    <property type="molecule type" value="Genomic_DNA"/>
</dbReference>
<evidence type="ECO:0000256" key="2">
    <source>
        <dbReference type="ARBA" id="ARBA00012438"/>
    </source>
</evidence>
<comment type="function">
    <text evidence="8">May play the central regulatory role in sporulation. It may be an element of the effector pathway responsible for the activation of sporulation genes in response to nutritional stress. Spo0A may act in concert with spo0H (a sigma factor) to control the expression of some genes that are critical to the sporulation process.</text>
</comment>
<dbReference type="InterPro" id="IPR001789">
    <property type="entry name" value="Sig_transdc_resp-reg_receiver"/>
</dbReference>
<name>A0A1I0YKF6_9FIRM</name>
<dbReference type="Gene3D" id="3.30.565.10">
    <property type="entry name" value="Histidine kinase-like ATPase, C-terminal domain"/>
    <property type="match status" value="1"/>
</dbReference>
<dbReference type="InterPro" id="IPR004358">
    <property type="entry name" value="Sig_transdc_His_kin-like_C"/>
</dbReference>
<dbReference type="Pfam" id="PF02518">
    <property type="entry name" value="HATPase_c"/>
    <property type="match status" value="1"/>
</dbReference>
<evidence type="ECO:0000256" key="1">
    <source>
        <dbReference type="ARBA" id="ARBA00000085"/>
    </source>
</evidence>
<keyword evidence="4 9" id="KW-0597">Phosphoprotein</keyword>
<dbReference type="OrthoDB" id="9790669at2"/>
<organism evidence="12 13">
    <name type="scientific">Acetitomaculum ruminis DSM 5522</name>
    <dbReference type="NCBI Taxonomy" id="1120918"/>
    <lineage>
        <taxon>Bacteria</taxon>
        <taxon>Bacillati</taxon>
        <taxon>Bacillota</taxon>
        <taxon>Clostridia</taxon>
        <taxon>Lachnospirales</taxon>
        <taxon>Lachnospiraceae</taxon>
        <taxon>Acetitomaculum</taxon>
    </lineage>
</organism>
<keyword evidence="5" id="KW-0808">Transferase</keyword>
<keyword evidence="6 12" id="KW-0418">Kinase</keyword>
<evidence type="ECO:0000256" key="3">
    <source>
        <dbReference type="ARBA" id="ARBA00018672"/>
    </source>
</evidence>
<accession>A0A1I0YKF6</accession>
<evidence type="ECO:0000256" key="4">
    <source>
        <dbReference type="ARBA" id="ARBA00022553"/>
    </source>
</evidence>
<feature type="domain" description="Response regulatory" evidence="11">
    <location>
        <begin position="672"/>
        <end position="793"/>
    </location>
</feature>
<keyword evidence="13" id="KW-1185">Reference proteome</keyword>
<evidence type="ECO:0000256" key="8">
    <source>
        <dbReference type="ARBA" id="ARBA00024867"/>
    </source>
</evidence>
<dbReference type="SMART" id="SM00448">
    <property type="entry name" value="REC"/>
    <property type="match status" value="1"/>
</dbReference>
<dbReference type="Proteomes" id="UP000198838">
    <property type="component" value="Unassembled WGS sequence"/>
</dbReference>
<evidence type="ECO:0000259" key="11">
    <source>
        <dbReference type="PROSITE" id="PS50110"/>
    </source>
</evidence>
<dbReference type="SUPFAM" id="SSF47384">
    <property type="entry name" value="Homodimeric domain of signal transducing histidine kinase"/>
    <property type="match status" value="1"/>
</dbReference>
<dbReference type="PROSITE" id="PS50110">
    <property type="entry name" value="RESPONSE_REGULATORY"/>
    <property type="match status" value="1"/>
</dbReference>
<dbReference type="GO" id="GO:0005886">
    <property type="term" value="C:plasma membrane"/>
    <property type="evidence" value="ECO:0007669"/>
    <property type="project" value="TreeGrafter"/>
</dbReference>
<evidence type="ECO:0000256" key="5">
    <source>
        <dbReference type="ARBA" id="ARBA00022679"/>
    </source>
</evidence>
<dbReference type="InterPro" id="IPR036097">
    <property type="entry name" value="HisK_dim/P_sf"/>
</dbReference>
<dbReference type="SUPFAM" id="SSF55874">
    <property type="entry name" value="ATPase domain of HSP90 chaperone/DNA topoisomerase II/histidine kinase"/>
    <property type="match status" value="1"/>
</dbReference>
<dbReference type="InterPro" id="IPR011006">
    <property type="entry name" value="CheY-like_superfamily"/>
</dbReference>
<dbReference type="InterPro" id="IPR003594">
    <property type="entry name" value="HATPase_dom"/>
</dbReference>
<feature type="modified residue" description="4-aspartylphosphate" evidence="9">
    <location>
        <position position="724"/>
    </location>
</feature>
<dbReference type="PANTHER" id="PTHR43047:SF66">
    <property type="entry name" value="HISKA"/>
    <property type="match status" value="1"/>
</dbReference>
<dbReference type="Gene3D" id="1.10.287.130">
    <property type="match status" value="1"/>
</dbReference>
<dbReference type="GO" id="GO:0000155">
    <property type="term" value="F:phosphorelay sensor kinase activity"/>
    <property type="evidence" value="ECO:0007669"/>
    <property type="project" value="InterPro"/>
</dbReference>
<evidence type="ECO:0000259" key="10">
    <source>
        <dbReference type="PROSITE" id="PS50109"/>
    </source>
</evidence>
<reference evidence="12 13" key="1">
    <citation type="submission" date="2016-10" db="EMBL/GenBank/DDBJ databases">
        <authorList>
            <person name="de Groot N.N."/>
        </authorList>
    </citation>
    <scope>NUCLEOTIDE SEQUENCE [LARGE SCALE GENOMIC DNA]</scope>
    <source>
        <strain evidence="12 13">DSM 5522</strain>
    </source>
</reference>
<keyword evidence="7" id="KW-0902">Two-component regulatory system</keyword>
<comment type="catalytic activity">
    <reaction evidence="1">
        <text>ATP + protein L-histidine = ADP + protein N-phospho-L-histidine.</text>
        <dbReference type="EC" id="2.7.13.3"/>
    </reaction>
</comment>